<sequence>MEAEKLCKILEALLKDSANANNADGGGNSPGGPNSKRHNFIRRRPLSKYPSAREEKIHLCNHIADCLSTAAPKHPKEFPDVLGLALDNILTCCNDTDANTRLAAEEVLNRVLQDHIAAHPVTILVDLFKHVKRNEEARCVKAAWSRFAQFALYIRPQRFRCRAFVLNLIPCILQLSRRDEDLIHESLTEGLPLVLKALGPFITETEIRSLVRAFLPNLSAESSVKRRTAATGVVELCMQSRKPAPAIEWLLRGLLGLVRSAADNASSASFCGILLALKNALTVGIEKNLDGLPIPEISLPLQVQILSTLLDCCSNSDHNVQGFALETLGKFLRQPTGPIRALLCQAGGLANFQHSPGDSGDSFEFGRNDSPVPGSPISRDHPDIFDPETFGSVDNPMLARKRTSVDDRSDTVSIISSAMSEDVLGSRDVEEDMHLGTDDEESPSTELADTFSEGAYTDKDVETGLVGAGLGSSDDLEECGFTRIGSLFDVERSSVEYIARFICAKFLLTDGTPAQIRPSVRASVQSVALSCLTDLVKLEPSLLFQSRFLNSDSDHTDGTLIASVFIFVDHSDPLLKACGAVLACLLCTATVNPLLTLPPDFAIDVEVFLSKTTRILRQESAAACRLAVDALESCVGLFMFTEDSVQHALDVVWEVVALLTDPNISYWLLKTELLRFLRAVPFTHLLYIESVRRSAKSLRRKMGLRDAVLLCLLDYLGHEDQRLRHAAAETLTWLPYSLGLPVLVSQQTFSLMRADYEKCLKLSRPDMVHSIQTGLCFPYNAHELPRFVSGVEDTVALIIGRLFDRLICSMNKKDLTAGIVYCLCLLSRNYPTSSYSRSWFGVVEETDFSTCPSVGLLTRISEIMTSSSCASDLQFQAQALELIGNLFAGMAMTVCSVRTKPDGQAFGHIGCRALRLLADDLFRHLAKLLNIVKAATDGQKAADLFSSKSLLSSSPGSTLSLRRRHDSGKRGEKKSKLPSLDLRGKSQLGALNNGADVYGALLEAVKKAHFRNRTHLSHDGNRFQQLIRSTLVCISQLLEMTASDFMAPHTDEMMRYLRVTMDVEGQASVYCVEQLLRCLFGCNLAQMDSTNFLKDVRAHFVPMSFSSELLVAFAETSSVGVFLPRFMQSTVQQTANGQMEEWSSRWNNSLENHRIECLELLFKSYTKEKRVIMSETIRQFESVVIKSLQLYTCTVECGAQVQVLDLLVLLLQLHVNYNVLDGDHVFLKYILKQLELLEMGQLATSQKLLLYLFRFLIHLSHDKVIFQQNILTYGHIVQYCDSLMAITAPSQKVVVPILRLLFDDAIHRRTINSLAAPGEREAQMEVILSTALRCLPEPNAVDIIQKFLMHQLAKSAGLYETHVKDMVETIFQRIVPASMGSMCLQSFGKDYDKVCSFLSVVGCHELLGSPSFRRFFSELITEVRKPSENNLPALLFFSAIIDQFVSKGVIEPLLKLFQLADRNHPLQDPLTENTEVSAQGFALVITEIFDSLFESNTTEIDPPLQQMLDFIYCNILKTLTSFVQIVDQGPVKMALREIQSSNRLDYSERQHINTACRVAWLQFRYAATGCDLEPRFWNRGIKLPIEDHICEVVWTFVRPERGTVMEPEESRRLITDITGEDASALELSLLHKSNGYEALSLIRSLSSSCRGDEDEVVLRWLLQLFAQPRGLSFLFDLKGDLVRLTQPPSGPEDQPGVLGADEEERFHTAWARENPSELKKVIGTLLRRPMKTGKSFNDASPDDLAWLESVVRRVALTSELDDAAGIARLLAQFDEETVMTVMTDRRFSPSLLRDCLRPQDSATSLAWGRTHPKATALFHAARFAFMQAVKSFVTSDWSSSDGADEWLWSMLAAAFVEYAECVNGSNIDFPAESMDDFMQLILTGFQLLSRTSNPNFIRRRQLQCLLLCLENSSFIAWLRQQDEATLESLISEIHHVLEPPKGTLQEIAKAFPDNADHSEDQQVSQPALSSLHTLITEMAALLDDSDSVLNELEASVILGLSRLPSVADVVRIPPSAYRFGWTCEQATARDPIPIELLQELPILKDFVTRVCRYGWTSRRQFEETWMAFLSVLSSVPIEEASETDEAQHEQTVSSRIAAGRVALRCITSLLLESVLAPRPGNPLRHRTGTPTDRSANRHLDDFSESLNMKKRATSADQWVTHFICRPRRASYFHVTHFGQLDQQHCRWVMGGSPQQSESPTSQTPSVDLRSCLKFVMDLYSHWTSDERLKKLSPYILEEVVKSTLHISNIFHDEKNFRWMYTFVRQVLRIKNVEESLFYGHLIDALGKSLSVIEEDKEAMSTLKKSAESRLTQSLLNRVASSRMLLRLMRQQTPPDGPKTLSWLQNLATTIYEAECRCRIRSADALDLIFTIFASQIDVFVPKAKETINPFSEILLLELRGATNLSFPNLNNLVLILGRYLVDKRVDDGVFREQLMKTGLDVINLPPPRSLSILGLLLTTLDPEHRSGLSNVSISEDGGGSPSIADSHSDPLFVMAMEKMAVVQQRRNKSWGVESEILGTLYLQLLIDKTPLREAINRVMAEFQSCPASSAPSVAELVAKVFFLLKKHHLDSVIEEWIALSLGNFANRSPPGLGIWSLTCLFCAASSDTLSALFPFLRERCGVDDEVLREIFLHSGGLFAQELEVDETRKMFVEAVAGAARKSEVMELFRQDLALLSFGPTSR</sequence>
<comment type="similarity">
    <text evidence="4">Belongs to the huntingtin family.</text>
</comment>
<feature type="region of interest" description="Disordered" evidence="7">
    <location>
        <begin position="949"/>
        <end position="979"/>
    </location>
</feature>
<dbReference type="GO" id="GO:0005737">
    <property type="term" value="C:cytoplasm"/>
    <property type="evidence" value="ECO:0007669"/>
    <property type="project" value="UniProtKB-SubCell"/>
</dbReference>
<dbReference type="PANTHER" id="PTHR10170:SF10">
    <property type="entry name" value="HUNTINGTIN"/>
    <property type="match status" value="1"/>
</dbReference>
<comment type="subcellular location">
    <subcellularLocation>
        <location evidence="3">Cytoplasm</location>
    </subcellularLocation>
    <subcellularLocation>
        <location evidence="2">Nucleus</location>
    </subcellularLocation>
</comment>
<evidence type="ECO:0000256" key="4">
    <source>
        <dbReference type="ARBA" id="ARBA00007153"/>
    </source>
</evidence>
<evidence type="ECO:0000256" key="1">
    <source>
        <dbReference type="ARBA" id="ARBA00002907"/>
    </source>
</evidence>
<keyword evidence="6" id="KW-0539">Nucleus</keyword>
<dbReference type="PANTHER" id="PTHR10170">
    <property type="entry name" value="HUNTINGTON DISEASE PROTEIN"/>
    <property type="match status" value="1"/>
</dbReference>
<dbReference type="SUPFAM" id="SSF48371">
    <property type="entry name" value="ARM repeat"/>
    <property type="match status" value="2"/>
</dbReference>
<evidence type="ECO:0000256" key="5">
    <source>
        <dbReference type="ARBA" id="ARBA00022490"/>
    </source>
</evidence>
<feature type="compositionally biased region" description="Low complexity" evidence="7">
    <location>
        <begin position="949"/>
        <end position="960"/>
    </location>
</feature>
<dbReference type="Pfam" id="PF12372">
    <property type="entry name" value="Htt_N-HEAT"/>
    <property type="match status" value="1"/>
</dbReference>
<comment type="caution">
    <text evidence="8">The sequence shown here is derived from an EMBL/GenBank/DDBJ whole genome shotgun (WGS) entry which is preliminary data.</text>
</comment>
<evidence type="ECO:0000256" key="3">
    <source>
        <dbReference type="ARBA" id="ARBA00004496"/>
    </source>
</evidence>
<accession>A0A1W0X301</accession>
<evidence type="ECO:0000313" key="8">
    <source>
        <dbReference type="EMBL" id="OQV21760.1"/>
    </source>
</evidence>
<organism evidence="8 9">
    <name type="scientific">Hypsibius exemplaris</name>
    <name type="common">Freshwater tardigrade</name>
    <dbReference type="NCBI Taxonomy" id="2072580"/>
    <lineage>
        <taxon>Eukaryota</taxon>
        <taxon>Metazoa</taxon>
        <taxon>Ecdysozoa</taxon>
        <taxon>Tardigrada</taxon>
        <taxon>Eutardigrada</taxon>
        <taxon>Parachela</taxon>
        <taxon>Hypsibioidea</taxon>
        <taxon>Hypsibiidae</taxon>
        <taxon>Hypsibius</taxon>
    </lineage>
</organism>
<dbReference type="InterPro" id="IPR048411">
    <property type="entry name" value="Htt_N_HEAT_rpt-1"/>
</dbReference>
<evidence type="ECO:0000256" key="2">
    <source>
        <dbReference type="ARBA" id="ARBA00004123"/>
    </source>
</evidence>
<proteinExistence type="inferred from homology"/>
<dbReference type="InterPro" id="IPR024613">
    <property type="entry name" value="Huntingtin_N_HEAT_rpt-2"/>
</dbReference>
<evidence type="ECO:0000256" key="7">
    <source>
        <dbReference type="SAM" id="MobiDB-lite"/>
    </source>
</evidence>
<evidence type="ECO:0000256" key="6">
    <source>
        <dbReference type="ARBA" id="ARBA00023242"/>
    </source>
</evidence>
<dbReference type="Pfam" id="PF20926">
    <property type="entry name" value="Htt_N-HEAT_1"/>
    <property type="match status" value="1"/>
</dbReference>
<dbReference type="Gene3D" id="1.25.10.10">
    <property type="entry name" value="Leucine-rich Repeat Variant"/>
    <property type="match status" value="1"/>
</dbReference>
<dbReference type="GO" id="GO:0005634">
    <property type="term" value="C:nucleus"/>
    <property type="evidence" value="ECO:0007669"/>
    <property type="project" value="UniProtKB-SubCell"/>
</dbReference>
<gene>
    <name evidence="8" type="ORF">BV898_04337</name>
</gene>
<keyword evidence="5" id="KW-0963">Cytoplasm</keyword>
<dbReference type="InterPro" id="IPR028426">
    <property type="entry name" value="Huntingtin_fam"/>
</dbReference>
<comment type="function">
    <text evidence="1">May play a role in microtubule-mediated transport or vesicle function.</text>
</comment>
<dbReference type="Proteomes" id="UP000192578">
    <property type="component" value="Unassembled WGS sequence"/>
</dbReference>
<keyword evidence="9" id="KW-1185">Reference proteome</keyword>
<name>A0A1W0X301_HYPEX</name>
<feature type="region of interest" description="Disordered" evidence="7">
    <location>
        <begin position="19"/>
        <end position="40"/>
    </location>
</feature>
<dbReference type="InterPro" id="IPR016024">
    <property type="entry name" value="ARM-type_fold"/>
</dbReference>
<evidence type="ECO:0000313" key="9">
    <source>
        <dbReference type="Proteomes" id="UP000192578"/>
    </source>
</evidence>
<protein>
    <submittedName>
        <fullName evidence="8">Huntingtin</fullName>
    </submittedName>
</protein>
<dbReference type="OrthoDB" id="10065698at2759"/>
<dbReference type="Pfam" id="PF20927">
    <property type="entry name" value="Htt_C-HEAT"/>
    <property type="match status" value="2"/>
</dbReference>
<dbReference type="EMBL" id="MTYJ01000021">
    <property type="protein sequence ID" value="OQV21760.1"/>
    <property type="molecule type" value="Genomic_DNA"/>
</dbReference>
<dbReference type="InterPro" id="IPR011989">
    <property type="entry name" value="ARM-like"/>
</dbReference>
<reference evidence="9" key="1">
    <citation type="submission" date="2017-01" db="EMBL/GenBank/DDBJ databases">
        <title>Comparative genomics of anhydrobiosis in the tardigrade Hypsibius dujardini.</title>
        <authorList>
            <person name="Yoshida Y."/>
            <person name="Koutsovoulos G."/>
            <person name="Laetsch D."/>
            <person name="Stevens L."/>
            <person name="Kumar S."/>
            <person name="Horikawa D."/>
            <person name="Ishino K."/>
            <person name="Komine S."/>
            <person name="Tomita M."/>
            <person name="Blaxter M."/>
            <person name="Arakawa K."/>
        </authorList>
    </citation>
    <scope>NUCLEOTIDE SEQUENCE [LARGE SCALE GENOMIC DNA]</scope>
    <source>
        <strain evidence="9">Z151</strain>
    </source>
</reference>
<feature type="compositionally biased region" description="Basic residues" evidence="7">
    <location>
        <begin position="961"/>
        <end position="973"/>
    </location>
</feature>
<dbReference type="InterPro" id="IPR048413">
    <property type="entry name" value="Htt_C-HEAT_rpt"/>
</dbReference>